<dbReference type="InterPro" id="IPR045074">
    <property type="entry name" value="GST_C_Tau"/>
</dbReference>
<dbReference type="InterPro" id="IPR036282">
    <property type="entry name" value="Glutathione-S-Trfase_C_sf"/>
</dbReference>
<gene>
    <name evidence="7" type="ORF">VNO77_11937</name>
</gene>
<comment type="catalytic activity">
    <reaction evidence="3">
        <text>RX + glutathione = an S-substituted glutathione + a halide anion + H(+)</text>
        <dbReference type="Rhea" id="RHEA:16437"/>
        <dbReference type="ChEBI" id="CHEBI:15378"/>
        <dbReference type="ChEBI" id="CHEBI:16042"/>
        <dbReference type="ChEBI" id="CHEBI:17792"/>
        <dbReference type="ChEBI" id="CHEBI:57925"/>
        <dbReference type="ChEBI" id="CHEBI:90779"/>
        <dbReference type="EC" id="2.5.1.18"/>
    </reaction>
</comment>
<dbReference type="EC" id="2.5.1.18" evidence="1"/>
<dbReference type="GO" id="GO:0005737">
    <property type="term" value="C:cytoplasm"/>
    <property type="evidence" value="ECO:0007669"/>
    <property type="project" value="TreeGrafter"/>
</dbReference>
<dbReference type="Pfam" id="PF02798">
    <property type="entry name" value="GST_N"/>
    <property type="match status" value="1"/>
</dbReference>
<dbReference type="GO" id="GO:0004364">
    <property type="term" value="F:glutathione transferase activity"/>
    <property type="evidence" value="ECO:0007669"/>
    <property type="project" value="UniProtKB-EC"/>
</dbReference>
<reference evidence="7 8" key="1">
    <citation type="submission" date="2024-01" db="EMBL/GenBank/DDBJ databases">
        <title>The genomes of 5 underutilized Papilionoideae crops provide insights into root nodulation and disease resistanc.</title>
        <authorList>
            <person name="Jiang F."/>
        </authorList>
    </citation>
    <scope>NUCLEOTIDE SEQUENCE [LARGE SCALE GENOMIC DNA]</scope>
    <source>
        <strain evidence="7">LVBAO_FW01</strain>
        <tissue evidence="7">Leaves</tissue>
    </source>
</reference>
<dbReference type="SFLD" id="SFLDS00019">
    <property type="entry name" value="Glutathione_Transferase_(cytos"/>
    <property type="match status" value="1"/>
</dbReference>
<dbReference type="CDD" id="cd03058">
    <property type="entry name" value="GST_N_Tau"/>
    <property type="match status" value="1"/>
</dbReference>
<dbReference type="PANTHER" id="PTHR11260">
    <property type="entry name" value="GLUTATHIONE S-TRANSFERASE, GST, SUPERFAMILY, GST DOMAIN CONTAINING"/>
    <property type="match status" value="1"/>
</dbReference>
<comment type="similarity">
    <text evidence="4">Belongs to the GST superfamily.</text>
</comment>
<keyword evidence="8" id="KW-1185">Reference proteome</keyword>
<dbReference type="InterPro" id="IPR040079">
    <property type="entry name" value="Glutathione_S-Trfase"/>
</dbReference>
<feature type="domain" description="GST C-terminal" evidence="6">
    <location>
        <begin position="168"/>
        <end position="301"/>
    </location>
</feature>
<dbReference type="GO" id="GO:0006749">
    <property type="term" value="P:glutathione metabolic process"/>
    <property type="evidence" value="ECO:0007669"/>
    <property type="project" value="InterPro"/>
</dbReference>
<dbReference type="Gene3D" id="1.20.1050.10">
    <property type="match status" value="1"/>
</dbReference>
<accession>A0AAN9QMJ3</accession>
<dbReference type="FunFam" id="3.40.30.10:FF:000547">
    <property type="entry name" value="Putative glutathione S-transferase"/>
    <property type="match status" value="1"/>
</dbReference>
<evidence type="ECO:0000256" key="2">
    <source>
        <dbReference type="ARBA" id="ARBA00022679"/>
    </source>
</evidence>
<evidence type="ECO:0000259" key="5">
    <source>
        <dbReference type="PROSITE" id="PS50404"/>
    </source>
</evidence>
<dbReference type="InterPro" id="IPR004046">
    <property type="entry name" value="GST_C"/>
</dbReference>
<dbReference type="InterPro" id="IPR045073">
    <property type="entry name" value="Omega/Tau-like"/>
</dbReference>
<dbReference type="PROSITE" id="PS50405">
    <property type="entry name" value="GST_CTER"/>
    <property type="match status" value="1"/>
</dbReference>
<proteinExistence type="inferred from homology"/>
<organism evidence="7 8">
    <name type="scientific">Canavalia gladiata</name>
    <name type="common">Sword bean</name>
    <name type="synonym">Dolichos gladiatus</name>
    <dbReference type="NCBI Taxonomy" id="3824"/>
    <lineage>
        <taxon>Eukaryota</taxon>
        <taxon>Viridiplantae</taxon>
        <taxon>Streptophyta</taxon>
        <taxon>Embryophyta</taxon>
        <taxon>Tracheophyta</taxon>
        <taxon>Spermatophyta</taxon>
        <taxon>Magnoliopsida</taxon>
        <taxon>eudicotyledons</taxon>
        <taxon>Gunneridae</taxon>
        <taxon>Pentapetalae</taxon>
        <taxon>rosids</taxon>
        <taxon>fabids</taxon>
        <taxon>Fabales</taxon>
        <taxon>Fabaceae</taxon>
        <taxon>Papilionoideae</taxon>
        <taxon>50 kb inversion clade</taxon>
        <taxon>NPAAA clade</taxon>
        <taxon>indigoferoid/millettioid clade</taxon>
        <taxon>Phaseoleae</taxon>
        <taxon>Canavalia</taxon>
    </lineage>
</organism>
<dbReference type="Pfam" id="PF00043">
    <property type="entry name" value="GST_C"/>
    <property type="match status" value="1"/>
</dbReference>
<evidence type="ECO:0000256" key="4">
    <source>
        <dbReference type="RuleBase" id="RU003494"/>
    </source>
</evidence>
<dbReference type="InterPro" id="IPR004045">
    <property type="entry name" value="Glutathione_S-Trfase_N"/>
</dbReference>
<dbReference type="CDD" id="cd03185">
    <property type="entry name" value="GST_C_Tau"/>
    <property type="match status" value="1"/>
</dbReference>
<dbReference type="InterPro" id="IPR036249">
    <property type="entry name" value="Thioredoxin-like_sf"/>
</dbReference>
<keyword evidence="2" id="KW-0808">Transferase</keyword>
<evidence type="ECO:0000256" key="1">
    <source>
        <dbReference type="ARBA" id="ARBA00012452"/>
    </source>
</evidence>
<dbReference type="SUPFAM" id="SSF47616">
    <property type="entry name" value="GST C-terminal domain-like"/>
    <property type="match status" value="1"/>
</dbReference>
<dbReference type="PROSITE" id="PS50404">
    <property type="entry name" value="GST_NTER"/>
    <property type="match status" value="1"/>
</dbReference>
<dbReference type="Proteomes" id="UP001367508">
    <property type="component" value="Unassembled WGS sequence"/>
</dbReference>
<comment type="caution">
    <text evidence="7">The sequence shown here is derived from an EMBL/GenBank/DDBJ whole genome shotgun (WGS) entry which is preliminary data.</text>
</comment>
<evidence type="ECO:0000259" key="6">
    <source>
        <dbReference type="PROSITE" id="PS50405"/>
    </source>
</evidence>
<dbReference type="SUPFAM" id="SSF52833">
    <property type="entry name" value="Thioredoxin-like"/>
    <property type="match status" value="1"/>
</dbReference>
<feature type="domain" description="GST N-terminal" evidence="5">
    <location>
        <begin position="84"/>
        <end position="163"/>
    </location>
</feature>
<dbReference type="InterPro" id="IPR010987">
    <property type="entry name" value="Glutathione-S-Trfase_C-like"/>
</dbReference>
<dbReference type="SFLD" id="SFLDG00358">
    <property type="entry name" value="Main_(cytGST)"/>
    <property type="match status" value="1"/>
</dbReference>
<evidence type="ECO:0000313" key="8">
    <source>
        <dbReference type="Proteomes" id="UP001367508"/>
    </source>
</evidence>
<dbReference type="SFLD" id="SFLDG01152">
    <property type="entry name" value="Main.3:_Omega-_and_Tau-like"/>
    <property type="match status" value="1"/>
</dbReference>
<evidence type="ECO:0000313" key="7">
    <source>
        <dbReference type="EMBL" id="KAK7343295.1"/>
    </source>
</evidence>
<dbReference type="AlphaFoldDB" id="A0AAN9QMJ3"/>
<protein>
    <recommendedName>
        <fullName evidence="1">glutathione transferase</fullName>
        <ecNumber evidence="1">2.5.1.18</ecNumber>
    </recommendedName>
</protein>
<dbReference type="EMBL" id="JAYMYQ010000003">
    <property type="protein sequence ID" value="KAK7343295.1"/>
    <property type="molecule type" value="Genomic_DNA"/>
</dbReference>
<dbReference type="FunFam" id="1.20.1050.10:FF:000012">
    <property type="entry name" value="Tau class glutathione S-transferase"/>
    <property type="match status" value="1"/>
</dbReference>
<dbReference type="Gene3D" id="3.40.30.10">
    <property type="entry name" value="Glutaredoxin"/>
    <property type="match status" value="1"/>
</dbReference>
<dbReference type="PANTHER" id="PTHR11260:SF775">
    <property type="entry name" value="GLUTATHIONE S-TRANSFERASE U10"/>
    <property type="match status" value="1"/>
</dbReference>
<name>A0AAN9QMJ3_CANGL</name>
<evidence type="ECO:0000256" key="3">
    <source>
        <dbReference type="ARBA" id="ARBA00047960"/>
    </source>
</evidence>
<sequence length="302" mass="34986">MVEINTFSIAGIRKCAQVREGLFQWKGKTIARVWANLASMKVLNNGSSESRKNWEALESSSIPLSQSHYIVLILFLVHFIVIMEDIKVLGFWSSPFVHRVIWALKLKGISYEYIEQDRHNKSQLLVQSNPVFKKVPVLIHGGKPIAESLVILEYIEETWPHNPLLPKDNHEKAIARFWIKFGEDSIASITDLFLRPYKDEERETAIKKAEETITIIEEQGLGDKKFFGGDNIGLVDLAYGCLSHWLEGLEEIVGIKLIDPNKFPRLHAWMQNFKQVPVIKENLPDYEKLLLHLQWRRQQYIK</sequence>